<sequence length="284" mass="32659">MRNKFKRAAAWKSIAEELNVPENVCQSRWKTLRDRFVKKCAESYHASGSAAEFEENQWPYQQQMEFQREHIKPRRTITSLTSTQPIREKNADEKSADASYFTLLEEDRSQSIENLVDNSRKTNGHTKQMEFLREHIKPRRTITSLTSTQPIREKNADEKSADASYFTLLEEDRSQSIESLVDTSILDEDLTNSPPVSVPTLDTESSSCPVDVPHSSRKKPRRENDSEAFNEFLNKMTKIAETRFAVPSSQKESGPHEGFFSMVREIFDDLPSDVVNQVAANKKY</sequence>
<dbReference type="PANTHER" id="PTHR12243:SF67">
    <property type="entry name" value="COREPRESSOR OF PANGOLIN, ISOFORM A-RELATED"/>
    <property type="match status" value="1"/>
</dbReference>
<dbReference type="PROSITE" id="PS51029">
    <property type="entry name" value="MADF"/>
    <property type="match status" value="1"/>
</dbReference>
<feature type="region of interest" description="Disordered" evidence="1">
    <location>
        <begin position="186"/>
        <end position="226"/>
    </location>
</feature>
<dbReference type="OrthoDB" id="6147983at2759"/>
<dbReference type="Proteomes" id="UP000037069">
    <property type="component" value="Unassembled WGS sequence"/>
</dbReference>
<accession>A0A0L0BV48</accession>
<dbReference type="PROSITE" id="PS51294">
    <property type="entry name" value="HTH_MYB"/>
    <property type="match status" value="1"/>
</dbReference>
<feature type="region of interest" description="Disordered" evidence="1">
    <location>
        <begin position="141"/>
        <end position="160"/>
    </location>
</feature>
<feature type="domain" description="MADF" evidence="2">
    <location>
        <begin position="1"/>
        <end position="72"/>
    </location>
</feature>
<name>A0A0L0BV48_LUCCU</name>
<feature type="compositionally biased region" description="Polar residues" evidence="1">
    <location>
        <begin position="191"/>
        <end position="208"/>
    </location>
</feature>
<evidence type="ECO:0000256" key="1">
    <source>
        <dbReference type="SAM" id="MobiDB-lite"/>
    </source>
</evidence>
<dbReference type="InterPro" id="IPR039353">
    <property type="entry name" value="TF_Adf1"/>
</dbReference>
<feature type="compositionally biased region" description="Polar residues" evidence="1">
    <location>
        <begin position="141"/>
        <end position="150"/>
    </location>
</feature>
<dbReference type="EMBL" id="JRES01001416">
    <property type="protein sequence ID" value="KNC23119.1"/>
    <property type="molecule type" value="Genomic_DNA"/>
</dbReference>
<protein>
    <recommendedName>
        <fullName evidence="6">MADF domain-containing protein</fullName>
    </recommendedName>
</protein>
<keyword evidence="5" id="KW-1185">Reference proteome</keyword>
<dbReference type="InterPro" id="IPR017930">
    <property type="entry name" value="Myb_dom"/>
</dbReference>
<dbReference type="AlphaFoldDB" id="A0A0L0BV48"/>
<comment type="caution">
    <text evidence="4">The sequence shown here is derived from an EMBL/GenBank/DDBJ whole genome shotgun (WGS) entry which is preliminary data.</text>
</comment>
<feature type="compositionally biased region" description="Basic and acidic residues" evidence="1">
    <location>
        <begin position="151"/>
        <end position="160"/>
    </location>
</feature>
<gene>
    <name evidence="4" type="ORF">FF38_06217</name>
</gene>
<evidence type="ECO:0000259" key="3">
    <source>
        <dbReference type="PROSITE" id="PS51294"/>
    </source>
</evidence>
<dbReference type="Pfam" id="PF10545">
    <property type="entry name" value="MADF_DNA_bdg"/>
    <property type="match status" value="1"/>
</dbReference>
<dbReference type="InterPro" id="IPR006578">
    <property type="entry name" value="MADF-dom"/>
</dbReference>
<evidence type="ECO:0000313" key="4">
    <source>
        <dbReference type="EMBL" id="KNC23119.1"/>
    </source>
</evidence>
<evidence type="ECO:0008006" key="6">
    <source>
        <dbReference type="Google" id="ProtNLM"/>
    </source>
</evidence>
<dbReference type="PANTHER" id="PTHR12243">
    <property type="entry name" value="MADF DOMAIN TRANSCRIPTION FACTOR"/>
    <property type="match status" value="1"/>
</dbReference>
<proteinExistence type="predicted"/>
<evidence type="ECO:0000259" key="2">
    <source>
        <dbReference type="PROSITE" id="PS51029"/>
    </source>
</evidence>
<reference evidence="4 5" key="1">
    <citation type="journal article" date="2015" name="Nat. Commun.">
        <title>Lucilia cuprina genome unlocks parasitic fly biology to underpin future interventions.</title>
        <authorList>
            <person name="Anstead C.A."/>
            <person name="Korhonen P.K."/>
            <person name="Young N.D."/>
            <person name="Hall R.S."/>
            <person name="Jex A.R."/>
            <person name="Murali S.C."/>
            <person name="Hughes D.S."/>
            <person name="Lee S.F."/>
            <person name="Perry T."/>
            <person name="Stroehlein A.J."/>
            <person name="Ansell B.R."/>
            <person name="Breugelmans B."/>
            <person name="Hofmann A."/>
            <person name="Qu J."/>
            <person name="Dugan S."/>
            <person name="Lee S.L."/>
            <person name="Chao H."/>
            <person name="Dinh H."/>
            <person name="Han Y."/>
            <person name="Doddapaneni H.V."/>
            <person name="Worley K.C."/>
            <person name="Muzny D.M."/>
            <person name="Ioannidis P."/>
            <person name="Waterhouse R.M."/>
            <person name="Zdobnov E.M."/>
            <person name="James P.J."/>
            <person name="Bagnall N.H."/>
            <person name="Kotze A.C."/>
            <person name="Gibbs R.A."/>
            <person name="Richards S."/>
            <person name="Batterham P."/>
            <person name="Gasser R.B."/>
        </authorList>
    </citation>
    <scope>NUCLEOTIDE SEQUENCE [LARGE SCALE GENOMIC DNA]</scope>
    <source>
        <strain evidence="4 5">LS</strain>
        <tissue evidence="4">Full body</tissue>
    </source>
</reference>
<dbReference type="OMA" id="QREHIKP"/>
<feature type="domain" description="HTH myb-type" evidence="3">
    <location>
        <begin position="1"/>
        <end position="37"/>
    </location>
</feature>
<evidence type="ECO:0000313" key="5">
    <source>
        <dbReference type="Proteomes" id="UP000037069"/>
    </source>
</evidence>
<organism evidence="4 5">
    <name type="scientific">Lucilia cuprina</name>
    <name type="common">Green bottle fly</name>
    <name type="synonym">Australian sheep blowfly</name>
    <dbReference type="NCBI Taxonomy" id="7375"/>
    <lineage>
        <taxon>Eukaryota</taxon>
        <taxon>Metazoa</taxon>
        <taxon>Ecdysozoa</taxon>
        <taxon>Arthropoda</taxon>
        <taxon>Hexapoda</taxon>
        <taxon>Insecta</taxon>
        <taxon>Pterygota</taxon>
        <taxon>Neoptera</taxon>
        <taxon>Endopterygota</taxon>
        <taxon>Diptera</taxon>
        <taxon>Brachycera</taxon>
        <taxon>Muscomorpha</taxon>
        <taxon>Oestroidea</taxon>
        <taxon>Calliphoridae</taxon>
        <taxon>Luciliinae</taxon>
        <taxon>Lucilia</taxon>
    </lineage>
</organism>